<reference evidence="1 2" key="1">
    <citation type="journal article" date="2017" name="Nat. Microbiol.">
        <title>Natural product diversity associated with the nematode symbionts Photorhabdus and Xenorhabdus.</title>
        <authorList>
            <person name="Tobias N.J."/>
            <person name="Wolff H."/>
            <person name="Djahanschiri B."/>
            <person name="Grundmann F."/>
            <person name="Kronenwerth M."/>
            <person name="Shi Y.M."/>
            <person name="Simonyi S."/>
            <person name="Grun P."/>
            <person name="Shapiro-Ilan D."/>
            <person name="Pidot S.J."/>
            <person name="Stinear T.P."/>
            <person name="Ebersberger I."/>
            <person name="Bode H.B."/>
        </authorList>
    </citation>
    <scope>NUCLEOTIDE SEQUENCE [LARGE SCALE GENOMIC DNA]</scope>
    <source>
        <strain evidence="1 2">DSM 17907</strain>
    </source>
</reference>
<evidence type="ECO:0000313" key="2">
    <source>
        <dbReference type="Proteomes" id="UP000221101"/>
    </source>
</evidence>
<comment type="caution">
    <text evidence="1">The sequence shown here is derived from an EMBL/GenBank/DDBJ whole genome shotgun (WGS) entry which is preliminary data.</text>
</comment>
<gene>
    <name evidence="1" type="ORF">Xkoz_02151</name>
</gene>
<accession>A0A2D0LC75</accession>
<keyword evidence="2" id="KW-1185">Reference proteome</keyword>
<dbReference type="AlphaFoldDB" id="A0A2D0LC75"/>
<organism evidence="1 2">
    <name type="scientific">Xenorhabdus kozodoii</name>
    <dbReference type="NCBI Taxonomy" id="351676"/>
    <lineage>
        <taxon>Bacteria</taxon>
        <taxon>Pseudomonadati</taxon>
        <taxon>Pseudomonadota</taxon>
        <taxon>Gammaproteobacteria</taxon>
        <taxon>Enterobacterales</taxon>
        <taxon>Morganellaceae</taxon>
        <taxon>Xenorhabdus</taxon>
    </lineage>
</organism>
<sequence>MNKKEGSNLLRELCFSGKCLDAFILYNPKKLHIDRESLIINPSGDYIIVHEDINCGIPPLSSANLCNVHISSCSYVILIKKVIVDDIIQIKLEHGWTRFEKPDEKIPISKLELWFSSQDTVGTVDFSLFKKLSPHIKMALGKHTVFDLKLNLWLARSGTHCLIHNEHDFLEIHTQIIGIGHMQKFHSNSFKSIYEDITMPPGFTTSQPFCIGCDNGNDFYYPWHQYYAETDCIWMAIEYHPRK</sequence>
<protein>
    <submittedName>
        <fullName evidence="1">Uncharacterized protein</fullName>
    </submittedName>
</protein>
<dbReference type="RefSeq" id="WP_099142144.1">
    <property type="nucleotide sequence ID" value="NZ_CAWNOR010000035.1"/>
</dbReference>
<dbReference type="OrthoDB" id="1988917at2"/>
<dbReference type="Proteomes" id="UP000221101">
    <property type="component" value="Unassembled WGS sequence"/>
</dbReference>
<dbReference type="EMBL" id="NJCX01000013">
    <property type="protein sequence ID" value="PHM73260.1"/>
    <property type="molecule type" value="Genomic_DNA"/>
</dbReference>
<name>A0A2D0LC75_9GAMM</name>
<proteinExistence type="predicted"/>
<evidence type="ECO:0000313" key="1">
    <source>
        <dbReference type="EMBL" id="PHM73260.1"/>
    </source>
</evidence>